<feature type="compositionally biased region" description="Basic residues" evidence="1">
    <location>
        <begin position="1"/>
        <end position="11"/>
    </location>
</feature>
<proteinExistence type="predicted"/>
<name>A0A2V0RK20_9ZZZZ</name>
<dbReference type="EMBL" id="BDQE01000174">
    <property type="protein sequence ID" value="GBH22915.1"/>
    <property type="molecule type" value="Genomic_RNA"/>
</dbReference>
<sequence length="732" mass="81109">MKNKKQNKYTKGKQTAKSGRTDEAGKGFRPASANLHARKANLSGVKSRNMSISNIPNQRPGYAYLMEVGTSEMFNSLNSGISSNWLHTMMNLITRGDRELNEVMALYNVGRTEESREAMTVRLGLQRPMCYQTRGRNMFYNRPNGNMISTDITPFDCIVAIEEWHKEWSREIGMHVKMLEHCIQVSRAFHAQRDFGPYGVSDRHFKKNGNPLTPYEHLYYELMEQMDDPVDLNVPAHLVANLTLEDLAVYSLALLAPTSAGMVNDHWTFSAHTNIHYEGYMAGYNGLDFGLCTDNDGKPRYLVQPPATKVEARTSDDMEQSVIKSVTMATDKLFVKVDGLHSLEGASLKDLPLGSAMNMLAYGVNPAEFSGDVKFPLNWQSTLGGIGIGNIVLPDGQISDPTVNPVSAASAQFGLARHFPLTGSLSSWILSSEKSTYDKPTLRMMPSPSEFKASVAQLSALLDQLQDPDVTSMEAHTEESINFLLYQRFGLGLGDDNGGIFDNALSREEELAIIGNPQPGDLYMPSTVNVEVVSKLLTSAIDSRKTLKLWTSKTSELVGWCKLVADVLPPAYLATGYNQLTEIKSGGVLQVGEQFNMNRVTDMINLGSTYRPKFNPIKNIDANNGPFWDQANLERDWLSADFSSGDFSDQLEALESVFTGQTIGHGIGQGGITLAQLFAAMNPRWCDALWNFNSASSLSKHEDTCLYLLTALTPVLHSLPLRVKRNSLTWRC</sequence>
<reference evidence="2" key="1">
    <citation type="submission" date="2017-04" db="EMBL/GenBank/DDBJ databases">
        <title>Unveiling RNA virosphere associated with marine microorganisms.</title>
        <authorList>
            <person name="Urayama S."/>
            <person name="Takaki Y."/>
            <person name="Nishi S."/>
            <person name="Yoshida Y."/>
            <person name="Deguchi S."/>
            <person name="Takai K."/>
            <person name="Nunoura T."/>
        </authorList>
    </citation>
    <scope>NUCLEOTIDE SEQUENCE</scope>
</reference>
<evidence type="ECO:0000313" key="2">
    <source>
        <dbReference type="EMBL" id="GBH22915.1"/>
    </source>
</evidence>
<feature type="region of interest" description="Disordered" evidence="1">
    <location>
        <begin position="1"/>
        <end position="30"/>
    </location>
</feature>
<comment type="caution">
    <text evidence="2">The sequence shown here is derived from an EMBL/GenBank/DDBJ whole genome shotgun (WGS) entry which is preliminary data.</text>
</comment>
<evidence type="ECO:0000256" key="1">
    <source>
        <dbReference type="SAM" id="MobiDB-lite"/>
    </source>
</evidence>
<protein>
    <submittedName>
        <fullName evidence="2">Uncharacterized protein</fullName>
    </submittedName>
</protein>
<accession>A0A2V0RK20</accession>
<organism evidence="2">
    <name type="scientific">viral metagenome</name>
    <dbReference type="NCBI Taxonomy" id="1070528"/>
    <lineage>
        <taxon>unclassified sequences</taxon>
        <taxon>metagenomes</taxon>
        <taxon>organismal metagenomes</taxon>
    </lineage>
</organism>
<dbReference type="AlphaFoldDB" id="A0A2V0RK20"/>